<dbReference type="GO" id="GO:0007015">
    <property type="term" value="P:actin filament organization"/>
    <property type="evidence" value="ECO:0007669"/>
    <property type="project" value="TreeGrafter"/>
</dbReference>
<comment type="similarity">
    <text evidence="2">Belongs to the tropomodulin family.</text>
</comment>
<feature type="compositionally biased region" description="Polar residues" evidence="8">
    <location>
        <begin position="156"/>
        <end position="165"/>
    </location>
</feature>
<protein>
    <recommendedName>
        <fullName evidence="7">Leiomodin-3</fullName>
    </recommendedName>
</protein>
<dbReference type="GO" id="GO:0030239">
    <property type="term" value="P:myofibril assembly"/>
    <property type="evidence" value="ECO:0007669"/>
    <property type="project" value="TreeGrafter"/>
</dbReference>
<keyword evidence="3" id="KW-0963">Cytoplasm</keyword>
<comment type="subcellular location">
    <subcellularLocation>
        <location evidence="1">Cytoplasm</location>
        <location evidence="1">Cytoskeleton</location>
    </subcellularLocation>
    <subcellularLocation>
        <location evidence="6">Cytoplasm</location>
        <location evidence="6">Myofibril</location>
        <location evidence="6">Sarcomere</location>
        <location evidence="6">M line</location>
    </subcellularLocation>
</comment>
<dbReference type="Proteomes" id="UP000261540">
    <property type="component" value="Unplaced"/>
</dbReference>
<evidence type="ECO:0000256" key="7">
    <source>
        <dbReference type="ARBA" id="ARBA00070923"/>
    </source>
</evidence>
<evidence type="ECO:0000256" key="6">
    <source>
        <dbReference type="ARBA" id="ARBA00037833"/>
    </source>
</evidence>
<evidence type="ECO:0000313" key="9">
    <source>
        <dbReference type="Ensembl" id="ENSPKIP00000002319.1"/>
    </source>
</evidence>
<name>A0A3B3Q925_9TELE</name>
<feature type="region of interest" description="Disordered" evidence="8">
    <location>
        <begin position="88"/>
        <end position="306"/>
    </location>
</feature>
<sequence>MSISKEQGIVQTRRQMSEDLDIDNLLANLSPEEVEELENELTMIDPDPNVPVGLRQRNQTEKEPSTFYNREALLDFCEHETKKLIERELSSKEEAKNTGQNQDRSFCISDSQDGPGFSGLTEVALEDHSQSRQKIEHMNQWGPKDSSDSCLSSLSNLRRVQSSGKLKTGVGVETVGKEEGKTHEKRLQSKTKVSQQQDQNVHEGNKERDKKKAICRMNEASQLQDAPDQPKNRRVSEKNMARQDVEQTILQKDDKLNEKQNRRKEKSADESQTSTVHEEVSSTEVKTEKQKEEEEREEEESSKLDELLEKVHKNVPELTELNVNNSGVIKPKMLIQFAEALRHNTHIKTLAFANTRADDHVACALANTLCSNKTLTSINLDSNHLTGKGIIALISALQHNITLTELRFHNQRHICGGKTEMEMAGVLRENTTLLKLGYHFQLPGPRMAVTSILSTNMDRQRQQRLRDQKQAQCDAQNKGLVEKSEATEGLQKACPKDSSKSLQLSPSSSPKKTPRKKDRSKSDTKTEP</sequence>
<evidence type="ECO:0000256" key="1">
    <source>
        <dbReference type="ARBA" id="ARBA00004245"/>
    </source>
</evidence>
<feature type="compositionally biased region" description="Basic and acidic residues" evidence="8">
    <location>
        <begin position="276"/>
        <end position="293"/>
    </location>
</feature>
<feature type="compositionally biased region" description="Basic and acidic residues" evidence="8">
    <location>
        <begin position="228"/>
        <end position="260"/>
    </location>
</feature>
<dbReference type="PANTHER" id="PTHR10901:SF5">
    <property type="entry name" value="LEIOMODIN-1"/>
    <property type="match status" value="1"/>
</dbReference>
<feature type="compositionally biased region" description="Basic and acidic residues" evidence="8">
    <location>
        <begin position="125"/>
        <end position="137"/>
    </location>
</feature>
<dbReference type="Gene3D" id="3.80.10.10">
    <property type="entry name" value="Ribonuclease Inhibitor"/>
    <property type="match status" value="1"/>
</dbReference>
<dbReference type="Pfam" id="PF03250">
    <property type="entry name" value="Tropomodulin"/>
    <property type="match status" value="1"/>
</dbReference>
<dbReference type="SUPFAM" id="SSF52047">
    <property type="entry name" value="RNI-like"/>
    <property type="match status" value="1"/>
</dbReference>
<evidence type="ECO:0000256" key="2">
    <source>
        <dbReference type="ARBA" id="ARBA00009345"/>
    </source>
</evidence>
<dbReference type="FunFam" id="3.80.10.10:FF:000078">
    <property type="entry name" value="Leiomodin 3"/>
    <property type="match status" value="1"/>
</dbReference>
<feature type="compositionally biased region" description="Low complexity" evidence="8">
    <location>
        <begin position="500"/>
        <end position="511"/>
    </location>
</feature>
<evidence type="ECO:0000256" key="3">
    <source>
        <dbReference type="ARBA" id="ARBA00022490"/>
    </source>
</evidence>
<feature type="region of interest" description="Disordered" evidence="8">
    <location>
        <begin position="41"/>
        <end position="65"/>
    </location>
</feature>
<dbReference type="GeneTree" id="ENSGT00940000159825"/>
<evidence type="ECO:0000313" key="10">
    <source>
        <dbReference type="Proteomes" id="UP000261540"/>
    </source>
</evidence>
<feature type="region of interest" description="Disordered" evidence="8">
    <location>
        <begin position="474"/>
        <end position="528"/>
    </location>
</feature>
<dbReference type="Ensembl" id="ENSPKIT00000026263.1">
    <property type="protein sequence ID" value="ENSPKIP00000002319.1"/>
    <property type="gene ID" value="ENSPKIG00000020255.1"/>
</dbReference>
<feature type="compositionally biased region" description="Basic and acidic residues" evidence="8">
    <location>
        <begin position="200"/>
        <end position="212"/>
    </location>
</feature>
<accession>A0A3B3Q925</accession>
<dbReference type="GO" id="GO:0031430">
    <property type="term" value="C:M band"/>
    <property type="evidence" value="ECO:0007669"/>
    <property type="project" value="UniProtKB-SubCell"/>
</dbReference>
<evidence type="ECO:0000256" key="5">
    <source>
        <dbReference type="ARBA" id="ARBA00023212"/>
    </source>
</evidence>
<feature type="compositionally biased region" description="Polar residues" evidence="8">
    <location>
        <begin position="97"/>
        <end position="112"/>
    </location>
</feature>
<proteinExistence type="inferred from homology"/>
<feature type="compositionally biased region" description="Polar residues" evidence="8">
    <location>
        <begin position="190"/>
        <end position="199"/>
    </location>
</feature>
<organism evidence="9 10">
    <name type="scientific">Paramormyrops kingsleyae</name>
    <dbReference type="NCBI Taxonomy" id="1676925"/>
    <lineage>
        <taxon>Eukaryota</taxon>
        <taxon>Metazoa</taxon>
        <taxon>Chordata</taxon>
        <taxon>Craniata</taxon>
        <taxon>Vertebrata</taxon>
        <taxon>Euteleostomi</taxon>
        <taxon>Actinopterygii</taxon>
        <taxon>Neopterygii</taxon>
        <taxon>Teleostei</taxon>
        <taxon>Osteoglossocephala</taxon>
        <taxon>Osteoglossomorpha</taxon>
        <taxon>Osteoglossiformes</taxon>
        <taxon>Mormyridae</taxon>
        <taxon>Paramormyrops</taxon>
    </lineage>
</organism>
<dbReference type="GO" id="GO:0005523">
    <property type="term" value="F:tropomyosin binding"/>
    <property type="evidence" value="ECO:0007669"/>
    <property type="project" value="InterPro"/>
</dbReference>
<dbReference type="STRING" id="1676925.ENSPKIP00000002319"/>
<evidence type="ECO:0000256" key="4">
    <source>
        <dbReference type="ARBA" id="ARBA00023054"/>
    </source>
</evidence>
<dbReference type="GO" id="GO:0051694">
    <property type="term" value="P:pointed-end actin filament capping"/>
    <property type="evidence" value="ECO:0007669"/>
    <property type="project" value="InterPro"/>
</dbReference>
<dbReference type="GO" id="GO:0005865">
    <property type="term" value="C:striated muscle thin filament"/>
    <property type="evidence" value="ECO:0007669"/>
    <property type="project" value="TreeGrafter"/>
</dbReference>
<dbReference type="AlphaFoldDB" id="A0A3B3Q925"/>
<dbReference type="PANTHER" id="PTHR10901">
    <property type="entry name" value="TROPOMODULIN"/>
    <property type="match status" value="1"/>
</dbReference>
<dbReference type="InterPro" id="IPR032675">
    <property type="entry name" value="LRR_dom_sf"/>
</dbReference>
<keyword evidence="5" id="KW-0206">Cytoskeleton</keyword>
<reference evidence="9" key="1">
    <citation type="submission" date="2025-08" db="UniProtKB">
        <authorList>
            <consortium name="Ensembl"/>
        </authorList>
    </citation>
    <scope>IDENTIFICATION</scope>
</reference>
<dbReference type="GO" id="GO:0006936">
    <property type="term" value="P:muscle contraction"/>
    <property type="evidence" value="ECO:0007669"/>
    <property type="project" value="TreeGrafter"/>
</dbReference>
<feature type="compositionally biased region" description="Basic and acidic residues" evidence="8">
    <location>
        <begin position="175"/>
        <end position="187"/>
    </location>
</feature>
<keyword evidence="10" id="KW-1185">Reference proteome</keyword>
<reference evidence="9" key="2">
    <citation type="submission" date="2025-09" db="UniProtKB">
        <authorList>
            <consortium name="Ensembl"/>
        </authorList>
    </citation>
    <scope>IDENTIFICATION</scope>
</reference>
<dbReference type="InterPro" id="IPR004934">
    <property type="entry name" value="TMOD"/>
</dbReference>
<keyword evidence="4" id="KW-0175">Coiled coil</keyword>
<evidence type="ECO:0000256" key="8">
    <source>
        <dbReference type="SAM" id="MobiDB-lite"/>
    </source>
</evidence>